<sequence>MQTHTLPLSRLFQKECVDVRTAKNALVDTMAVFDNRRVDSTEAFSQLYKDSVAFADDLVTEIWTPRVTKRQTYKAQRTYA</sequence>
<dbReference type="Proteomes" id="UP000821865">
    <property type="component" value="Chromosome 11"/>
</dbReference>
<dbReference type="EMBL" id="CM023480">
    <property type="protein sequence ID" value="KAH7970264.1"/>
    <property type="molecule type" value="Genomic_DNA"/>
</dbReference>
<protein>
    <submittedName>
        <fullName evidence="1">Uncharacterized protein</fullName>
    </submittedName>
</protein>
<keyword evidence="2" id="KW-1185">Reference proteome</keyword>
<proteinExistence type="predicted"/>
<comment type="caution">
    <text evidence="1">The sequence shown here is derived from an EMBL/GenBank/DDBJ whole genome shotgun (WGS) entry which is preliminary data.</text>
</comment>
<organism evidence="1 2">
    <name type="scientific">Dermacentor silvarum</name>
    <name type="common">Tick</name>
    <dbReference type="NCBI Taxonomy" id="543639"/>
    <lineage>
        <taxon>Eukaryota</taxon>
        <taxon>Metazoa</taxon>
        <taxon>Ecdysozoa</taxon>
        <taxon>Arthropoda</taxon>
        <taxon>Chelicerata</taxon>
        <taxon>Arachnida</taxon>
        <taxon>Acari</taxon>
        <taxon>Parasitiformes</taxon>
        <taxon>Ixodida</taxon>
        <taxon>Ixodoidea</taxon>
        <taxon>Ixodidae</taxon>
        <taxon>Rhipicephalinae</taxon>
        <taxon>Dermacentor</taxon>
    </lineage>
</organism>
<accession>A0ACB8DI68</accession>
<evidence type="ECO:0000313" key="2">
    <source>
        <dbReference type="Proteomes" id="UP000821865"/>
    </source>
</evidence>
<gene>
    <name evidence="1" type="ORF">HPB49_002154</name>
</gene>
<evidence type="ECO:0000313" key="1">
    <source>
        <dbReference type="EMBL" id="KAH7970264.1"/>
    </source>
</evidence>
<name>A0ACB8DI68_DERSI</name>
<reference evidence="1" key="1">
    <citation type="submission" date="2020-05" db="EMBL/GenBank/DDBJ databases">
        <title>Large-scale comparative analyses of tick genomes elucidate their genetic diversity and vector capacities.</title>
        <authorList>
            <person name="Jia N."/>
            <person name="Wang J."/>
            <person name="Shi W."/>
            <person name="Du L."/>
            <person name="Sun Y."/>
            <person name="Zhan W."/>
            <person name="Jiang J."/>
            <person name="Wang Q."/>
            <person name="Zhang B."/>
            <person name="Ji P."/>
            <person name="Sakyi L.B."/>
            <person name="Cui X."/>
            <person name="Yuan T."/>
            <person name="Jiang B."/>
            <person name="Yang W."/>
            <person name="Lam T.T.-Y."/>
            <person name="Chang Q."/>
            <person name="Ding S."/>
            <person name="Wang X."/>
            <person name="Zhu J."/>
            <person name="Ruan X."/>
            <person name="Zhao L."/>
            <person name="Wei J."/>
            <person name="Que T."/>
            <person name="Du C."/>
            <person name="Cheng J."/>
            <person name="Dai P."/>
            <person name="Han X."/>
            <person name="Huang E."/>
            <person name="Gao Y."/>
            <person name="Liu J."/>
            <person name="Shao H."/>
            <person name="Ye R."/>
            <person name="Li L."/>
            <person name="Wei W."/>
            <person name="Wang X."/>
            <person name="Wang C."/>
            <person name="Yang T."/>
            <person name="Huo Q."/>
            <person name="Li W."/>
            <person name="Guo W."/>
            <person name="Chen H."/>
            <person name="Zhou L."/>
            <person name="Ni X."/>
            <person name="Tian J."/>
            <person name="Zhou Y."/>
            <person name="Sheng Y."/>
            <person name="Liu T."/>
            <person name="Pan Y."/>
            <person name="Xia L."/>
            <person name="Li J."/>
            <person name="Zhao F."/>
            <person name="Cao W."/>
        </authorList>
    </citation>
    <scope>NUCLEOTIDE SEQUENCE</scope>
    <source>
        <strain evidence="1">Dsil-2018</strain>
    </source>
</reference>